<keyword evidence="1" id="KW-0472">Membrane</keyword>
<organism evidence="2 3">
    <name type="scientific">Enterococcus faecium</name>
    <name type="common">Streptococcus faecium</name>
    <dbReference type="NCBI Taxonomy" id="1352"/>
    <lineage>
        <taxon>Bacteria</taxon>
        <taxon>Bacillati</taxon>
        <taxon>Bacillota</taxon>
        <taxon>Bacilli</taxon>
        <taxon>Lactobacillales</taxon>
        <taxon>Enterococcaceae</taxon>
        <taxon>Enterococcus</taxon>
    </lineage>
</organism>
<sequence length="123" mass="14834">MKRLRLLILYFSYQERKKRQYKEYDKERKKLESLTNRQLDFEYIEAKNSYQHKKNIYSLFLGTLLLAILTKFSSIFYETIHQICDVYKDVLGTQGEAWLRITMIIYISVSIIFVLTIFIVIVS</sequence>
<evidence type="ECO:0000313" key="2">
    <source>
        <dbReference type="EMBL" id="OTN99175.1"/>
    </source>
</evidence>
<keyword evidence="1" id="KW-1133">Transmembrane helix</keyword>
<feature type="transmembrane region" description="Helical" evidence="1">
    <location>
        <begin position="56"/>
        <end position="77"/>
    </location>
</feature>
<reference evidence="2 3" key="1">
    <citation type="submission" date="2017-05" db="EMBL/GenBank/DDBJ databases">
        <title>The Genome Sequence of Enterococcus faecium 6F2_DIV0138.</title>
        <authorList>
            <consortium name="The Broad Institute Genomics Platform"/>
            <consortium name="The Broad Institute Genomic Center for Infectious Diseases"/>
            <person name="Earl A."/>
            <person name="Manson A."/>
            <person name="Schwartman J."/>
            <person name="Gilmore M."/>
            <person name="Abouelleil A."/>
            <person name="Cao P."/>
            <person name="Chapman S."/>
            <person name="Cusick C."/>
            <person name="Shea T."/>
            <person name="Young S."/>
            <person name="Neafsey D."/>
            <person name="Nusbaum C."/>
            <person name="Birren B."/>
        </authorList>
    </citation>
    <scope>NUCLEOTIDE SEQUENCE [LARGE SCALE GENOMIC DNA]</scope>
    <source>
        <strain evidence="2 3">6F2_DIV0138</strain>
    </source>
</reference>
<proteinExistence type="predicted"/>
<evidence type="ECO:0000313" key="3">
    <source>
        <dbReference type="Proteomes" id="UP000194737"/>
    </source>
</evidence>
<protein>
    <submittedName>
        <fullName evidence="2">Uncharacterized protein</fullName>
    </submittedName>
</protein>
<keyword evidence="1" id="KW-0812">Transmembrane</keyword>
<dbReference type="RefSeq" id="WP_143351952.1">
    <property type="nucleotide sequence ID" value="NZ_NGLB01000001.1"/>
</dbReference>
<evidence type="ECO:0000256" key="1">
    <source>
        <dbReference type="SAM" id="Phobius"/>
    </source>
</evidence>
<gene>
    <name evidence="2" type="ORF">A5804_000661</name>
</gene>
<accession>A0AB73PLN5</accession>
<name>A0AB73PLN5_ENTFC</name>
<dbReference type="AlphaFoldDB" id="A0AB73PLN5"/>
<dbReference type="Proteomes" id="UP000194737">
    <property type="component" value="Unassembled WGS sequence"/>
</dbReference>
<comment type="caution">
    <text evidence="2">The sequence shown here is derived from an EMBL/GenBank/DDBJ whole genome shotgun (WGS) entry which is preliminary data.</text>
</comment>
<dbReference type="EMBL" id="NGLB01000001">
    <property type="protein sequence ID" value="OTN99175.1"/>
    <property type="molecule type" value="Genomic_DNA"/>
</dbReference>
<feature type="transmembrane region" description="Helical" evidence="1">
    <location>
        <begin position="97"/>
        <end position="122"/>
    </location>
</feature>